<accession>A0A9Q9EWC1</accession>
<dbReference type="EMBL" id="CP051635">
    <property type="protein sequence ID" value="UTC99852.1"/>
    <property type="molecule type" value="Genomic_DNA"/>
</dbReference>
<dbReference type="GO" id="GO:0055040">
    <property type="term" value="C:periplasmic flagellum"/>
    <property type="evidence" value="ECO:0007669"/>
    <property type="project" value="UniProtKB-SubCell"/>
</dbReference>
<evidence type="ECO:0000256" key="3">
    <source>
        <dbReference type="ARBA" id="ARBA00023143"/>
    </source>
</evidence>
<name>A0A9Q9EWC1_TREDN</name>
<gene>
    <name evidence="5" type="ORF">E4N86_03690</name>
</gene>
<evidence type="ECO:0000313" key="6">
    <source>
        <dbReference type="Proteomes" id="UP001056981"/>
    </source>
</evidence>
<organism evidence="5 6">
    <name type="scientific">Treponema denticola</name>
    <dbReference type="NCBI Taxonomy" id="158"/>
    <lineage>
        <taxon>Bacteria</taxon>
        <taxon>Pseudomonadati</taxon>
        <taxon>Spirochaetota</taxon>
        <taxon>Spirochaetia</taxon>
        <taxon>Spirochaetales</taxon>
        <taxon>Treponemataceae</taxon>
        <taxon>Treponema</taxon>
    </lineage>
</organism>
<keyword evidence="4" id="KW-0732">Signal</keyword>
<keyword evidence="3" id="KW-0975">Bacterial flagellum</keyword>
<evidence type="ECO:0008006" key="7">
    <source>
        <dbReference type="Google" id="ProtNLM"/>
    </source>
</evidence>
<feature type="signal peptide" evidence="4">
    <location>
        <begin position="1"/>
        <end position="24"/>
    </location>
</feature>
<feature type="chain" id="PRO_5040298859" description="Flagellar filament outer layer protein FlaA" evidence="4">
    <location>
        <begin position="25"/>
        <end position="239"/>
    </location>
</feature>
<dbReference type="Pfam" id="PF04620">
    <property type="entry name" value="FlaA"/>
    <property type="match status" value="1"/>
</dbReference>
<keyword evidence="2" id="KW-0574">Periplasm</keyword>
<evidence type="ECO:0000256" key="4">
    <source>
        <dbReference type="SAM" id="SignalP"/>
    </source>
</evidence>
<evidence type="ECO:0000313" key="5">
    <source>
        <dbReference type="EMBL" id="UTC99852.1"/>
    </source>
</evidence>
<reference evidence="5" key="1">
    <citation type="submission" date="2020-04" db="EMBL/GenBank/DDBJ databases">
        <title>Comparative genomics of oral phylogroup-2 Treponema strains.</title>
        <authorList>
            <person name="Zeng H."/>
            <person name="Chan Y.K."/>
            <person name="Watt R.M."/>
        </authorList>
    </citation>
    <scope>NUCLEOTIDE SEQUENCE</scope>
    <source>
        <strain evidence="5">OMZ 905</strain>
    </source>
</reference>
<proteinExistence type="predicted"/>
<dbReference type="RefSeq" id="WP_253716389.1">
    <property type="nucleotide sequence ID" value="NZ_CP051522.1"/>
</dbReference>
<comment type="subcellular location">
    <subcellularLocation>
        <location evidence="1">Periplasmic flagellum</location>
    </subcellularLocation>
</comment>
<sequence>MKHGGLVFAGIALMLLFAFAPLTAQSSSINYQTYMIDTFDDPEGQDWAYHAVGSKFITDGYPVLKYIDGMPNSLKVMQENPEKAKFLGMQVKFNRKGDNWVDIIPTKKGDKGLEAYEIPFKGRIHRLDMWVWGAGFYYYIEILVRDCEGRIHALPLGYVNFKGWQNMHVTVPTNIPQASRYLGNKNKLTFVAFRIRTSPGERVDDFKIYFDQFKALTDAYIDSFDGYELGEVDFEKQTE</sequence>
<dbReference type="Proteomes" id="UP001056981">
    <property type="component" value="Chromosome"/>
</dbReference>
<dbReference type="AlphaFoldDB" id="A0A9Q9EWC1"/>
<evidence type="ECO:0000256" key="1">
    <source>
        <dbReference type="ARBA" id="ARBA00004631"/>
    </source>
</evidence>
<dbReference type="InterPro" id="IPR006714">
    <property type="entry name" value="FlaA"/>
</dbReference>
<dbReference type="GO" id="GO:0030288">
    <property type="term" value="C:outer membrane-bounded periplasmic space"/>
    <property type="evidence" value="ECO:0007669"/>
    <property type="project" value="InterPro"/>
</dbReference>
<evidence type="ECO:0000256" key="2">
    <source>
        <dbReference type="ARBA" id="ARBA00022764"/>
    </source>
</evidence>
<protein>
    <recommendedName>
        <fullName evidence="7">Flagellar filament outer layer protein FlaA</fullName>
    </recommendedName>
</protein>
<dbReference type="GO" id="GO:0071973">
    <property type="term" value="P:bacterial-type flagellum-dependent cell motility"/>
    <property type="evidence" value="ECO:0007669"/>
    <property type="project" value="InterPro"/>
</dbReference>